<name>A0A2R6RVR1_9APHY</name>
<proteinExistence type="predicted"/>
<feature type="region of interest" description="Disordered" evidence="1">
    <location>
        <begin position="1"/>
        <end position="21"/>
    </location>
</feature>
<dbReference type="OrthoDB" id="2692485at2759"/>
<organism evidence="2 3">
    <name type="scientific">Hermanssonia centrifuga</name>
    <dbReference type="NCBI Taxonomy" id="98765"/>
    <lineage>
        <taxon>Eukaryota</taxon>
        <taxon>Fungi</taxon>
        <taxon>Dikarya</taxon>
        <taxon>Basidiomycota</taxon>
        <taxon>Agaricomycotina</taxon>
        <taxon>Agaricomycetes</taxon>
        <taxon>Polyporales</taxon>
        <taxon>Meruliaceae</taxon>
        <taxon>Hermanssonia</taxon>
    </lineage>
</organism>
<feature type="region of interest" description="Disordered" evidence="1">
    <location>
        <begin position="68"/>
        <end position="147"/>
    </location>
</feature>
<comment type="caution">
    <text evidence="2">The sequence shown here is derived from an EMBL/GenBank/DDBJ whole genome shotgun (WGS) entry which is preliminary data.</text>
</comment>
<dbReference type="AlphaFoldDB" id="A0A2R6RVR1"/>
<feature type="compositionally biased region" description="Basic residues" evidence="1">
    <location>
        <begin position="127"/>
        <end position="138"/>
    </location>
</feature>
<feature type="compositionally biased region" description="Basic and acidic residues" evidence="1">
    <location>
        <begin position="113"/>
        <end position="126"/>
    </location>
</feature>
<evidence type="ECO:0000313" key="2">
    <source>
        <dbReference type="EMBL" id="PSS34107.1"/>
    </source>
</evidence>
<accession>A0A2R6RVR1</accession>
<reference evidence="2 3" key="1">
    <citation type="submission" date="2018-02" db="EMBL/GenBank/DDBJ databases">
        <title>Genome sequence of the basidiomycete white-rot fungus Phlebia centrifuga.</title>
        <authorList>
            <person name="Granchi Z."/>
            <person name="Peng M."/>
            <person name="de Vries R.P."/>
            <person name="Hilden K."/>
            <person name="Makela M.R."/>
            <person name="Grigoriev I."/>
            <person name="Riley R."/>
        </authorList>
    </citation>
    <scope>NUCLEOTIDE SEQUENCE [LARGE SCALE GENOMIC DNA]</scope>
    <source>
        <strain evidence="2 3">FBCC195</strain>
    </source>
</reference>
<evidence type="ECO:0000313" key="3">
    <source>
        <dbReference type="Proteomes" id="UP000186601"/>
    </source>
</evidence>
<dbReference type="EMBL" id="MLYV02000154">
    <property type="protein sequence ID" value="PSS34107.1"/>
    <property type="molecule type" value="Genomic_DNA"/>
</dbReference>
<dbReference type="Proteomes" id="UP000186601">
    <property type="component" value="Unassembled WGS sequence"/>
</dbReference>
<evidence type="ECO:0000256" key="1">
    <source>
        <dbReference type="SAM" id="MobiDB-lite"/>
    </source>
</evidence>
<gene>
    <name evidence="2" type="ORF">PHLCEN_2v1848</name>
</gene>
<protein>
    <submittedName>
        <fullName evidence="2">Uncharacterized protein</fullName>
    </submittedName>
</protein>
<sequence length="204" mass="22389">MAESGARPQQITAKLADPANTAQPAVFHQKAIAEHNQQQLDAQLNVSQQRLPSTPQVSVECIPKIHQGTSLPLVDPPSFNSAAGSEEQLDEDVTVRDRGKKRPLVVESSESDSEAKSAREKSLREGNRKRKRKSKGQKTLRVQPEPDAVDADDFLADIDVPAVKPATSPAEDRSRNVNNFFGQNFDSIGVNGITKKYRNCMVCM</sequence>
<keyword evidence="3" id="KW-1185">Reference proteome</keyword>